<evidence type="ECO:0000256" key="10">
    <source>
        <dbReference type="SAM" id="Phobius"/>
    </source>
</evidence>
<evidence type="ECO:0000256" key="5">
    <source>
        <dbReference type="ARBA" id="ARBA00022679"/>
    </source>
</evidence>
<organism evidence="11 12">
    <name type="scientific">Acidothermus cellulolyticus (strain ATCC 43068 / DSM 8971 / 11B)</name>
    <dbReference type="NCBI Taxonomy" id="351607"/>
    <lineage>
        <taxon>Bacteria</taxon>
        <taxon>Bacillati</taxon>
        <taxon>Actinomycetota</taxon>
        <taxon>Actinomycetes</taxon>
        <taxon>Acidothermales</taxon>
        <taxon>Acidothermaceae</taxon>
        <taxon>Acidothermus</taxon>
    </lineage>
</organism>
<feature type="transmembrane region" description="Helical" evidence="10">
    <location>
        <begin position="447"/>
        <end position="464"/>
    </location>
</feature>
<dbReference type="Pfam" id="PF04188">
    <property type="entry name" value="Mannosyl_trans2"/>
    <property type="match status" value="1"/>
</dbReference>
<evidence type="ECO:0000256" key="7">
    <source>
        <dbReference type="ARBA" id="ARBA00022824"/>
    </source>
</evidence>
<dbReference type="GO" id="GO:0031501">
    <property type="term" value="C:mannosyltransferase complex"/>
    <property type="evidence" value="ECO:0007669"/>
    <property type="project" value="TreeGrafter"/>
</dbReference>
<protein>
    <submittedName>
        <fullName evidence="11">Integral membrane protein-like protein</fullName>
    </submittedName>
</protein>
<comment type="subcellular location">
    <subcellularLocation>
        <location evidence="1">Endoplasmic reticulum membrane</location>
        <topology evidence="1">Multi-pass membrane protein</topology>
    </subcellularLocation>
</comment>
<evidence type="ECO:0000313" key="12">
    <source>
        <dbReference type="Proteomes" id="UP000008221"/>
    </source>
</evidence>
<feature type="transmembrane region" description="Helical" evidence="10">
    <location>
        <begin position="270"/>
        <end position="303"/>
    </location>
</feature>
<dbReference type="AlphaFoldDB" id="A0LWJ6"/>
<dbReference type="GO" id="GO:0006506">
    <property type="term" value="P:GPI anchor biosynthetic process"/>
    <property type="evidence" value="ECO:0007669"/>
    <property type="project" value="UniProtKB-UniPathway"/>
</dbReference>
<dbReference type="eggNOG" id="COG5542">
    <property type="taxonomic scope" value="Bacteria"/>
</dbReference>
<dbReference type="UniPathway" id="UPA00196"/>
<dbReference type="EMBL" id="CP000481">
    <property type="protein sequence ID" value="ABK53806.1"/>
    <property type="molecule type" value="Genomic_DNA"/>
</dbReference>
<reference evidence="11 12" key="1">
    <citation type="journal article" date="2009" name="Genome Res.">
        <title>Complete genome of the cellulolytic thermophile Acidothermus cellulolyticus 11B provides insights into its ecophysiological and evolutionary adaptations.</title>
        <authorList>
            <person name="Barabote R.D."/>
            <person name="Xie G."/>
            <person name="Leu D.H."/>
            <person name="Normand P."/>
            <person name="Necsulea A."/>
            <person name="Daubin V."/>
            <person name="Medigue C."/>
            <person name="Adney W.S."/>
            <person name="Xu X.C."/>
            <person name="Lapidus A."/>
            <person name="Parales R.E."/>
            <person name="Detter C."/>
            <person name="Pujic P."/>
            <person name="Bruce D."/>
            <person name="Lavire C."/>
            <person name="Challacombe J.F."/>
            <person name="Brettin T.S."/>
            <person name="Berry A.M."/>
        </authorList>
    </citation>
    <scope>NUCLEOTIDE SEQUENCE [LARGE SCALE GENOMIC DNA]</scope>
    <source>
        <strain evidence="12">ATCC 43068 / DSM 8971 / 11B</strain>
    </source>
</reference>
<evidence type="ECO:0000256" key="1">
    <source>
        <dbReference type="ARBA" id="ARBA00004477"/>
    </source>
</evidence>
<evidence type="ECO:0000256" key="2">
    <source>
        <dbReference type="ARBA" id="ARBA00004687"/>
    </source>
</evidence>
<feature type="transmembrane region" description="Helical" evidence="10">
    <location>
        <begin position="309"/>
        <end position="334"/>
    </location>
</feature>
<name>A0LWJ6_ACIC1</name>
<dbReference type="InParanoid" id="A0LWJ6"/>
<keyword evidence="7" id="KW-0256">Endoplasmic reticulum</keyword>
<dbReference type="GO" id="GO:0004376">
    <property type="term" value="F:GPI mannosyltransferase activity"/>
    <property type="evidence" value="ECO:0007669"/>
    <property type="project" value="InterPro"/>
</dbReference>
<keyword evidence="4" id="KW-0328">Glycosyltransferase</keyword>
<evidence type="ECO:0000256" key="3">
    <source>
        <dbReference type="ARBA" id="ARBA00022502"/>
    </source>
</evidence>
<gene>
    <name evidence="11" type="ordered locus">Acel_2034</name>
</gene>
<accession>A0LWJ6</accession>
<dbReference type="PANTHER" id="PTHR12468:SF2">
    <property type="entry name" value="GPI MANNOSYLTRANSFERASE 2"/>
    <property type="match status" value="1"/>
</dbReference>
<evidence type="ECO:0000256" key="8">
    <source>
        <dbReference type="ARBA" id="ARBA00022989"/>
    </source>
</evidence>
<evidence type="ECO:0000256" key="4">
    <source>
        <dbReference type="ARBA" id="ARBA00022676"/>
    </source>
</evidence>
<dbReference type="InterPro" id="IPR007315">
    <property type="entry name" value="PIG-V/Gpi18"/>
</dbReference>
<proteinExistence type="predicted"/>
<keyword evidence="12" id="KW-1185">Reference proteome</keyword>
<keyword evidence="8 10" id="KW-1133">Transmembrane helix</keyword>
<dbReference type="HOGENOM" id="CLU_036370_3_1_11"/>
<evidence type="ECO:0000256" key="9">
    <source>
        <dbReference type="ARBA" id="ARBA00023136"/>
    </source>
</evidence>
<dbReference type="PANTHER" id="PTHR12468">
    <property type="entry name" value="GPI MANNOSYLTRANSFERASE 2"/>
    <property type="match status" value="1"/>
</dbReference>
<keyword evidence="9 10" id="KW-0472">Membrane</keyword>
<feature type="transmembrane region" description="Helical" evidence="10">
    <location>
        <begin position="138"/>
        <end position="164"/>
    </location>
</feature>
<dbReference type="Proteomes" id="UP000008221">
    <property type="component" value="Chromosome"/>
</dbReference>
<dbReference type="GO" id="GO:0000009">
    <property type="term" value="F:alpha-1,6-mannosyltransferase activity"/>
    <property type="evidence" value="ECO:0007669"/>
    <property type="project" value="InterPro"/>
</dbReference>
<feature type="transmembrane region" description="Helical" evidence="10">
    <location>
        <begin position="470"/>
        <end position="486"/>
    </location>
</feature>
<evidence type="ECO:0000256" key="6">
    <source>
        <dbReference type="ARBA" id="ARBA00022692"/>
    </source>
</evidence>
<comment type="pathway">
    <text evidence="2">Glycolipid biosynthesis; glycosylphosphatidylinositol-anchor biosynthesis.</text>
</comment>
<evidence type="ECO:0000313" key="11">
    <source>
        <dbReference type="EMBL" id="ABK53806.1"/>
    </source>
</evidence>
<keyword evidence="5" id="KW-0808">Transferase</keyword>
<keyword evidence="3" id="KW-0337">GPI-anchor biosynthesis</keyword>
<keyword evidence="6 10" id="KW-0812">Transmembrane</keyword>
<sequence>MLIEYVGRLGVQPKRSGAPPSCVSAWAKATARHSAAHALDRGARQLDGTALRRGRRRFAVRRVDAMARRCARRGSKARTASVCRPPIRGWRRFPRSVGRLGPLTVATERDLTMAHGLMRRYSLGAARRERVPGVWRDAVSYVVRVFIAVRVGLFLLAIPAAAVIPPNQPADVPDWATPPVTHGLGIMFTAWERWDALWYLRIAAHGYAVEDHSAAFFPGYPAAIRAVAFLTGGHILLAAYVVSNLAYLAALAVIYRWTQDEFDVDLAKRTVVLLAIFPSAFFFFAPYSESLFLLAVAVALYAARRSRWLVASVAAGFGTAVRSMGVVLALAVVFECLRQCVSARPAGRDAIRGIMRCLGVAAVSVSGVIAYLAWWWQRAGQPLLPFRSEGGWDRNAQWPWITLWDGVRDGIQWVGIYPGGYHFLDLLVVAVAVASAVWVIRRTALTYGIYTGASLIAPLCMEFPGRPFMSMMRFVLVIAPIFWGIAEFSRRIRSWTPIVAVSATGLGMFSLLFINWYWIY</sequence>
<dbReference type="GO" id="GO:0016020">
    <property type="term" value="C:membrane"/>
    <property type="evidence" value="ECO:0007669"/>
    <property type="project" value="GOC"/>
</dbReference>
<feature type="transmembrane region" description="Helical" evidence="10">
    <location>
        <begin position="421"/>
        <end position="440"/>
    </location>
</feature>
<feature type="transmembrane region" description="Helical" evidence="10">
    <location>
        <begin position="354"/>
        <end position="376"/>
    </location>
</feature>
<feature type="transmembrane region" description="Helical" evidence="10">
    <location>
        <begin position="235"/>
        <end position="258"/>
    </location>
</feature>
<dbReference type="KEGG" id="ace:Acel_2034"/>
<feature type="transmembrane region" description="Helical" evidence="10">
    <location>
        <begin position="498"/>
        <end position="519"/>
    </location>
</feature>